<organism evidence="2 3">
    <name type="scientific">Parageobacillus thermoglucosidasius</name>
    <name type="common">Geobacillus thermoglucosidasius</name>
    <dbReference type="NCBI Taxonomy" id="1426"/>
    <lineage>
        <taxon>Bacteria</taxon>
        <taxon>Bacillati</taxon>
        <taxon>Bacillota</taxon>
        <taxon>Bacilli</taxon>
        <taxon>Bacillales</taxon>
        <taxon>Anoxybacillaceae</taxon>
        <taxon>Parageobacillus</taxon>
    </lineage>
</organism>
<accession>A0AB38R048</accession>
<reference evidence="2" key="1">
    <citation type="submission" date="2020-10" db="EMBL/GenBank/DDBJ databases">
        <authorList>
            <person name="Delgado J.A."/>
            <person name="Gonzalez J.M."/>
        </authorList>
    </citation>
    <scope>NUCLEOTIDE SEQUENCE</scope>
    <source>
        <strain evidence="2">23.6</strain>
    </source>
</reference>
<sequence>MNYYYLPITDDYRQQPTQPFGPGFPGGFPGGFGNIQQRLERIERTLERHNDRLNRLNRRLQRVERRLGFQTTEGF</sequence>
<dbReference type="EMBL" id="CP063414">
    <property type="protein sequence ID" value="UOE75756.1"/>
    <property type="molecule type" value="Genomic_DNA"/>
</dbReference>
<feature type="coiled-coil region" evidence="1">
    <location>
        <begin position="32"/>
        <end position="73"/>
    </location>
</feature>
<evidence type="ECO:0000256" key="1">
    <source>
        <dbReference type="SAM" id="Coils"/>
    </source>
</evidence>
<proteinExistence type="predicted"/>
<dbReference type="AlphaFoldDB" id="A0AB38R048"/>
<protein>
    <submittedName>
        <fullName evidence="2">Uncharacterized protein</fullName>
    </submittedName>
</protein>
<dbReference type="Proteomes" id="UP001058458">
    <property type="component" value="Chromosome"/>
</dbReference>
<name>A0AB38R048_PARTM</name>
<gene>
    <name evidence="2" type="ORF">IMI45_15815</name>
</gene>
<keyword evidence="1" id="KW-0175">Coiled coil</keyword>
<evidence type="ECO:0000313" key="2">
    <source>
        <dbReference type="EMBL" id="UOE75756.1"/>
    </source>
</evidence>
<dbReference type="RefSeq" id="WP_256833174.1">
    <property type="nucleotide sequence ID" value="NZ_CP063414.1"/>
</dbReference>
<evidence type="ECO:0000313" key="3">
    <source>
        <dbReference type="Proteomes" id="UP001058458"/>
    </source>
</evidence>